<dbReference type="InterPro" id="IPR049492">
    <property type="entry name" value="BD-FAE-like_dom"/>
</dbReference>
<dbReference type="InterPro" id="IPR029058">
    <property type="entry name" value="AB_hydrolase_fold"/>
</dbReference>
<dbReference type="Proteomes" id="UP000555448">
    <property type="component" value="Unassembled WGS sequence"/>
</dbReference>
<sequence>MTENKTAEADTAIGSIESDIVYAVHDGIELRGDFYRPSGAGPFPVVVAAPGGGWFVSDPRGLKSWGLHLARQGIAVFAVQYRAALAEKTFPGAVCDVLAAIQFVRASAARFAIDPERIGLMGSSAGAHVTALAALAGDSPRFQDRQPVGGHTGIETSVKAFAGIYGVYDMFAHWQHEITDFGKAGERRSECFIGVPPYEDRQLYFDASPISHVRRAANKLAVFLAYGTADHVVSPSTQSEAFRRALKQAGFPVAECPVVGAGHFWFSDEPIEEPGSHSGFIAPRLLRFFKRHL</sequence>
<protein>
    <submittedName>
        <fullName evidence="3">Acetyl esterase/lipase</fullName>
    </submittedName>
</protein>
<dbReference type="PANTHER" id="PTHR48081:SF33">
    <property type="entry name" value="KYNURENINE FORMAMIDASE"/>
    <property type="match status" value="1"/>
</dbReference>
<proteinExistence type="predicted"/>
<feature type="domain" description="BD-FAE-like" evidence="2">
    <location>
        <begin position="33"/>
        <end position="246"/>
    </location>
</feature>
<dbReference type="AlphaFoldDB" id="A0A7W7KDN0"/>
<accession>A0A7W7KDN0</accession>
<evidence type="ECO:0000256" key="1">
    <source>
        <dbReference type="ARBA" id="ARBA00022801"/>
    </source>
</evidence>
<dbReference type="EMBL" id="JACHLR010000019">
    <property type="protein sequence ID" value="MBB4860308.1"/>
    <property type="molecule type" value="Genomic_DNA"/>
</dbReference>
<comment type="caution">
    <text evidence="3">The sequence shown here is derived from an EMBL/GenBank/DDBJ whole genome shotgun (WGS) entry which is preliminary data.</text>
</comment>
<dbReference type="GO" id="GO:0016787">
    <property type="term" value="F:hydrolase activity"/>
    <property type="evidence" value="ECO:0007669"/>
    <property type="project" value="UniProtKB-KW"/>
</dbReference>
<dbReference type="InterPro" id="IPR050300">
    <property type="entry name" value="GDXG_lipolytic_enzyme"/>
</dbReference>
<gene>
    <name evidence="3" type="ORF">HNO88_003651</name>
</gene>
<dbReference type="SUPFAM" id="SSF53474">
    <property type="entry name" value="alpha/beta-Hydrolases"/>
    <property type="match status" value="1"/>
</dbReference>
<dbReference type="PANTHER" id="PTHR48081">
    <property type="entry name" value="AB HYDROLASE SUPERFAMILY PROTEIN C4A8.06C"/>
    <property type="match status" value="1"/>
</dbReference>
<evidence type="ECO:0000259" key="2">
    <source>
        <dbReference type="Pfam" id="PF20434"/>
    </source>
</evidence>
<dbReference type="Gene3D" id="3.40.50.1820">
    <property type="entry name" value="alpha/beta hydrolase"/>
    <property type="match status" value="1"/>
</dbReference>
<evidence type="ECO:0000313" key="4">
    <source>
        <dbReference type="Proteomes" id="UP000555448"/>
    </source>
</evidence>
<keyword evidence="4" id="KW-1185">Reference proteome</keyword>
<organism evidence="3 4">
    <name type="scientific">Novosphingobium chloroacetimidivorans</name>
    <dbReference type="NCBI Taxonomy" id="1428314"/>
    <lineage>
        <taxon>Bacteria</taxon>
        <taxon>Pseudomonadati</taxon>
        <taxon>Pseudomonadota</taxon>
        <taxon>Alphaproteobacteria</taxon>
        <taxon>Sphingomonadales</taxon>
        <taxon>Sphingomonadaceae</taxon>
        <taxon>Novosphingobium</taxon>
    </lineage>
</organism>
<name>A0A7W7KDN0_9SPHN</name>
<evidence type="ECO:0000313" key="3">
    <source>
        <dbReference type="EMBL" id="MBB4860308.1"/>
    </source>
</evidence>
<keyword evidence="1" id="KW-0378">Hydrolase</keyword>
<reference evidence="3 4" key="1">
    <citation type="submission" date="2020-08" db="EMBL/GenBank/DDBJ databases">
        <title>Functional genomics of gut bacteria from endangered species of beetles.</title>
        <authorList>
            <person name="Carlos-Shanley C."/>
        </authorList>
    </citation>
    <scope>NUCLEOTIDE SEQUENCE [LARGE SCALE GENOMIC DNA]</scope>
    <source>
        <strain evidence="3 4">S00245</strain>
    </source>
</reference>
<dbReference type="RefSeq" id="WP_184248862.1">
    <property type="nucleotide sequence ID" value="NZ_JACHLR010000019.1"/>
</dbReference>
<dbReference type="Pfam" id="PF20434">
    <property type="entry name" value="BD-FAE"/>
    <property type="match status" value="1"/>
</dbReference>